<dbReference type="AlphaFoldDB" id="A0A1N7S8K6"/>
<dbReference type="EMBL" id="CYGY02000035">
    <property type="protein sequence ID" value="SIT43749.1"/>
    <property type="molecule type" value="Genomic_DNA"/>
</dbReference>
<name>A0A1N7S8K6_9BURK</name>
<dbReference type="RefSeq" id="WP_087735924.1">
    <property type="nucleotide sequence ID" value="NZ_CYGY02000035.1"/>
</dbReference>
<evidence type="ECO:0000313" key="2">
    <source>
        <dbReference type="Proteomes" id="UP000195569"/>
    </source>
</evidence>
<keyword evidence="2" id="KW-1185">Reference proteome</keyword>
<comment type="caution">
    <text evidence="1">The sequence shown here is derived from an EMBL/GenBank/DDBJ whole genome shotgun (WGS) entry which is preliminary data.</text>
</comment>
<proteinExistence type="predicted"/>
<evidence type="ECO:0000313" key="1">
    <source>
        <dbReference type="EMBL" id="SIT43749.1"/>
    </source>
</evidence>
<accession>A0A1N7S8K6</accession>
<organism evidence="1 2">
    <name type="scientific">Paraburkholderia piptadeniae</name>
    <dbReference type="NCBI Taxonomy" id="1701573"/>
    <lineage>
        <taxon>Bacteria</taxon>
        <taxon>Pseudomonadati</taxon>
        <taxon>Pseudomonadota</taxon>
        <taxon>Betaproteobacteria</taxon>
        <taxon>Burkholderiales</taxon>
        <taxon>Burkholderiaceae</taxon>
        <taxon>Paraburkholderia</taxon>
    </lineage>
</organism>
<reference evidence="1" key="1">
    <citation type="submission" date="2016-12" db="EMBL/GenBank/DDBJ databases">
        <authorList>
            <person name="Moulin L."/>
        </authorList>
    </citation>
    <scope>NUCLEOTIDE SEQUENCE [LARGE SCALE GENOMIC DNA]</scope>
    <source>
        <strain evidence="1">STM 7183</strain>
    </source>
</reference>
<sequence>MNEQLIALARAAGLTVTLDGVIGNQHYASVTGTLDALRRFGDAYRAAHEEDLKDRARPDHRAINL</sequence>
<protein>
    <submittedName>
        <fullName evidence="1">Uncharacterized protein</fullName>
    </submittedName>
</protein>
<gene>
    <name evidence="1" type="ORF">BN2476_350271</name>
</gene>
<dbReference type="Proteomes" id="UP000195569">
    <property type="component" value="Unassembled WGS sequence"/>
</dbReference>